<keyword evidence="5" id="KW-1015">Disulfide bond</keyword>
<feature type="binding site" evidence="8">
    <location>
        <position position="302"/>
    </location>
    <ligand>
        <name>FAD</name>
        <dbReference type="ChEBI" id="CHEBI:57692"/>
    </ligand>
</feature>
<dbReference type="InterPro" id="IPR036188">
    <property type="entry name" value="FAD/NAD-bd_sf"/>
</dbReference>
<evidence type="ECO:0000256" key="9">
    <source>
        <dbReference type="PIRSR" id="PIRSR000350-4"/>
    </source>
</evidence>
<feature type="binding site" evidence="8">
    <location>
        <position position="51"/>
    </location>
    <ligand>
        <name>FAD</name>
        <dbReference type="ChEBI" id="CHEBI:57692"/>
    </ligand>
</feature>
<gene>
    <name evidence="13" type="ORF">SAMN05443662_0072</name>
</gene>
<dbReference type="Gene3D" id="3.50.50.60">
    <property type="entry name" value="FAD/NAD(P)-binding domain"/>
    <property type="match status" value="2"/>
</dbReference>
<comment type="similarity">
    <text evidence="1 10">Belongs to the class-I pyridine nucleotide-disulfide oxidoreductase family.</text>
</comment>
<dbReference type="FunFam" id="3.30.390.30:FF:000003">
    <property type="entry name" value="Glutathione reductase"/>
    <property type="match status" value="1"/>
</dbReference>
<dbReference type="PANTHER" id="PTHR42737">
    <property type="entry name" value="GLUTATHIONE REDUCTASE"/>
    <property type="match status" value="1"/>
</dbReference>
<dbReference type="InterPro" id="IPR006322">
    <property type="entry name" value="Glutathione_Rdtase_euk/bac"/>
</dbReference>
<dbReference type="InterPro" id="IPR004099">
    <property type="entry name" value="Pyr_nucl-diS_OxRdtase_dimer"/>
</dbReference>
<dbReference type="NCBIfam" id="NF004776">
    <property type="entry name" value="PRK06116.1"/>
    <property type="match status" value="1"/>
</dbReference>
<evidence type="ECO:0000256" key="3">
    <source>
        <dbReference type="ARBA" id="ARBA00022827"/>
    </source>
</evidence>
<evidence type="ECO:0000313" key="13">
    <source>
        <dbReference type="EMBL" id="SIN69008.1"/>
    </source>
</evidence>
<feature type="active site" description="Proton acceptor" evidence="7">
    <location>
        <position position="438"/>
    </location>
</feature>
<feature type="disulfide bond" description="Redox-active" evidence="9">
    <location>
        <begin position="42"/>
        <end position="47"/>
    </location>
</feature>
<dbReference type="Proteomes" id="UP000198461">
    <property type="component" value="Unassembled WGS sequence"/>
</dbReference>
<keyword evidence="8" id="KW-0547">Nucleotide-binding</keyword>
<evidence type="ECO:0000313" key="14">
    <source>
        <dbReference type="Proteomes" id="UP000198461"/>
    </source>
</evidence>
<protein>
    <submittedName>
        <fullName evidence="13">NADPH-glutathione reductase</fullName>
    </submittedName>
</protein>
<feature type="binding site" evidence="8">
    <location>
        <position position="114"/>
    </location>
    <ligand>
        <name>FAD</name>
        <dbReference type="ChEBI" id="CHEBI:57692"/>
    </ligand>
</feature>
<dbReference type="PROSITE" id="PS00076">
    <property type="entry name" value="PYRIDINE_REDOX_1"/>
    <property type="match status" value="1"/>
</dbReference>
<organism evidence="13 14">
    <name type="scientific">Sulfurivirga caldicuralii</name>
    <dbReference type="NCBI Taxonomy" id="364032"/>
    <lineage>
        <taxon>Bacteria</taxon>
        <taxon>Pseudomonadati</taxon>
        <taxon>Pseudomonadota</taxon>
        <taxon>Gammaproteobacteria</taxon>
        <taxon>Thiotrichales</taxon>
        <taxon>Piscirickettsiaceae</taxon>
        <taxon>Sulfurivirga</taxon>
    </lineage>
</organism>
<dbReference type="InterPro" id="IPR012999">
    <property type="entry name" value="Pyr_OxRdtase_I_AS"/>
</dbReference>
<evidence type="ECO:0000256" key="5">
    <source>
        <dbReference type="ARBA" id="ARBA00023157"/>
    </source>
</evidence>
<keyword evidence="8" id="KW-0520">NAD</keyword>
<dbReference type="STRING" id="364032.SAMN05443662_0072"/>
<sequence length="449" mass="48675">MAYDYDMIAIGAGSGGLSAVEKAAEFGRKAAVVEAKHLGGTCVNVGCVPKKVMWFGANIASAIHDAPDFGFDVALKGFDWATLVDKRQQYIKNINEWYAGYLKDLGVDVLQGWGRLVDEHTVEVDGKRYTAETIVLAPGAEPIVPPVEGADLGITSDGFFQLREQPKNVAIIGAGYIGVELAGVFRSLGTEVTLIDIMPEPVPLFDSLLKEQVKTNLIDQGVQLEMPFKVQKLEQASDGTLSVVGEGKTLSGFDKVIWSVGRRPLTRNLGLDAVGIETDPRGYIPVDEWQHTGVANIYAIGDAVQGFPQLTPVAIRAGRYLSRRLYNNEPELKLDLTYVPTVVFAHPPVGTVGLTEEKAREQYGDAVKIYQSVFTPMRFAFTRHQPKTALKLVCVGEDEKVVGIHIAGDAVDEMLQGFAVAVQMGATKADLDATIAIHPTSSEELVTMR</sequence>
<reference evidence="14" key="1">
    <citation type="submission" date="2016-11" db="EMBL/GenBank/DDBJ databases">
        <authorList>
            <person name="Varghese N."/>
            <person name="Submissions S."/>
        </authorList>
    </citation>
    <scope>NUCLEOTIDE SEQUENCE [LARGE SCALE GENOMIC DNA]</scope>
    <source>
        <strain evidence="14">DSM 17737</strain>
    </source>
</reference>
<dbReference type="SUPFAM" id="SSF55424">
    <property type="entry name" value="FAD/NAD-linked reductases, dimerisation (C-terminal) domain"/>
    <property type="match status" value="1"/>
</dbReference>
<evidence type="ECO:0000256" key="7">
    <source>
        <dbReference type="PIRSR" id="PIRSR000350-2"/>
    </source>
</evidence>
<dbReference type="GO" id="GO:0005829">
    <property type="term" value="C:cytosol"/>
    <property type="evidence" value="ECO:0007669"/>
    <property type="project" value="TreeGrafter"/>
</dbReference>
<evidence type="ECO:0000256" key="4">
    <source>
        <dbReference type="ARBA" id="ARBA00023002"/>
    </source>
</evidence>
<dbReference type="EMBL" id="FSRE01000001">
    <property type="protein sequence ID" value="SIN69008.1"/>
    <property type="molecule type" value="Genomic_DNA"/>
</dbReference>
<dbReference type="InterPro" id="IPR046952">
    <property type="entry name" value="GSHR/TRXR-like"/>
</dbReference>
<dbReference type="SUPFAM" id="SSF51905">
    <property type="entry name" value="FAD/NAD(P)-binding domain"/>
    <property type="match status" value="1"/>
</dbReference>
<dbReference type="GO" id="GO:0006749">
    <property type="term" value="P:glutathione metabolic process"/>
    <property type="evidence" value="ECO:0007669"/>
    <property type="project" value="InterPro"/>
</dbReference>
<dbReference type="RefSeq" id="WP_074200424.1">
    <property type="nucleotide sequence ID" value="NZ_FSRE01000001.1"/>
</dbReference>
<evidence type="ECO:0000256" key="8">
    <source>
        <dbReference type="PIRSR" id="PIRSR000350-3"/>
    </source>
</evidence>
<dbReference type="InterPro" id="IPR016156">
    <property type="entry name" value="FAD/NAD-linked_Rdtase_dimer_sf"/>
</dbReference>
<keyword evidence="4 10" id="KW-0560">Oxidoreductase</keyword>
<dbReference type="InterPro" id="IPR023753">
    <property type="entry name" value="FAD/NAD-binding_dom"/>
</dbReference>
<evidence type="ECO:0000256" key="2">
    <source>
        <dbReference type="ARBA" id="ARBA00022630"/>
    </source>
</evidence>
<accession>A0A1N6DDY3</accession>
<dbReference type="GO" id="GO:0004362">
    <property type="term" value="F:glutathione-disulfide reductase (NADPH) activity"/>
    <property type="evidence" value="ECO:0007669"/>
    <property type="project" value="InterPro"/>
</dbReference>
<evidence type="ECO:0000259" key="11">
    <source>
        <dbReference type="Pfam" id="PF02852"/>
    </source>
</evidence>
<feature type="binding site" evidence="8">
    <location>
        <begin position="173"/>
        <end position="180"/>
    </location>
    <ligand>
        <name>NAD(+)</name>
        <dbReference type="ChEBI" id="CHEBI:57540"/>
    </ligand>
</feature>
<dbReference type="Pfam" id="PF02852">
    <property type="entry name" value="Pyr_redox_dim"/>
    <property type="match status" value="1"/>
</dbReference>
<dbReference type="PRINTS" id="PR00411">
    <property type="entry name" value="PNDRDTASEI"/>
</dbReference>
<feature type="binding site" evidence="8">
    <location>
        <position position="261"/>
    </location>
    <ligand>
        <name>NAD(+)</name>
        <dbReference type="ChEBI" id="CHEBI:57540"/>
    </ligand>
</feature>
<evidence type="ECO:0000256" key="6">
    <source>
        <dbReference type="ARBA" id="ARBA00023284"/>
    </source>
</evidence>
<dbReference type="InterPro" id="IPR001100">
    <property type="entry name" value="Pyr_nuc-diS_OxRdtase"/>
</dbReference>
<keyword evidence="3 8" id="KW-0274">FAD</keyword>
<keyword evidence="2 10" id="KW-0285">Flavoprotein</keyword>
<feature type="domain" description="Pyridine nucleotide-disulphide oxidoreductase dimerisation" evidence="11">
    <location>
        <begin position="339"/>
        <end position="448"/>
    </location>
</feature>
<dbReference type="GO" id="GO:0050660">
    <property type="term" value="F:flavin adenine dinucleotide binding"/>
    <property type="evidence" value="ECO:0007669"/>
    <property type="project" value="InterPro"/>
</dbReference>
<dbReference type="Pfam" id="PF07992">
    <property type="entry name" value="Pyr_redox_2"/>
    <property type="match status" value="1"/>
</dbReference>
<dbReference type="GO" id="GO:0045454">
    <property type="term" value="P:cell redox homeostasis"/>
    <property type="evidence" value="ECO:0007669"/>
    <property type="project" value="InterPro"/>
</dbReference>
<dbReference type="PIRSF" id="PIRSF000350">
    <property type="entry name" value="Mercury_reductase_MerA"/>
    <property type="match status" value="1"/>
</dbReference>
<evidence type="ECO:0000256" key="10">
    <source>
        <dbReference type="RuleBase" id="RU003691"/>
    </source>
</evidence>
<evidence type="ECO:0000256" key="1">
    <source>
        <dbReference type="ARBA" id="ARBA00007532"/>
    </source>
</evidence>
<proteinExistence type="inferred from homology"/>
<dbReference type="PANTHER" id="PTHR42737:SF2">
    <property type="entry name" value="GLUTATHIONE REDUCTASE"/>
    <property type="match status" value="1"/>
</dbReference>
<keyword evidence="6 10" id="KW-0676">Redox-active center</keyword>
<dbReference type="PRINTS" id="PR00368">
    <property type="entry name" value="FADPNR"/>
</dbReference>
<dbReference type="OrthoDB" id="9800167at2"/>
<dbReference type="GO" id="GO:0034599">
    <property type="term" value="P:cellular response to oxidative stress"/>
    <property type="evidence" value="ECO:0007669"/>
    <property type="project" value="TreeGrafter"/>
</dbReference>
<comment type="cofactor">
    <cofactor evidence="8">
        <name>FAD</name>
        <dbReference type="ChEBI" id="CHEBI:57692"/>
    </cofactor>
    <text evidence="8">Binds 1 FAD per subunit.</text>
</comment>
<dbReference type="AlphaFoldDB" id="A0A1N6DDY3"/>
<evidence type="ECO:0000259" key="12">
    <source>
        <dbReference type="Pfam" id="PF07992"/>
    </source>
</evidence>
<name>A0A1N6DDY3_9GAMM</name>
<dbReference type="GO" id="GO:0050661">
    <property type="term" value="F:NADP binding"/>
    <property type="evidence" value="ECO:0007669"/>
    <property type="project" value="InterPro"/>
</dbReference>
<keyword evidence="14" id="KW-1185">Reference proteome</keyword>
<dbReference type="NCBIfam" id="TIGR01421">
    <property type="entry name" value="gluta_reduc_1"/>
    <property type="match status" value="1"/>
</dbReference>
<feature type="domain" description="FAD/NAD(P)-binding" evidence="12">
    <location>
        <begin position="5"/>
        <end position="318"/>
    </location>
</feature>
<dbReference type="Gene3D" id="3.30.390.30">
    <property type="match status" value="1"/>
</dbReference>